<accession>A0A8C4QJK0</accession>
<dbReference type="Ensembl" id="ENSEBUT00000017030.1">
    <property type="protein sequence ID" value="ENSEBUP00000016454.1"/>
    <property type="gene ID" value="ENSEBUG00000010329.1"/>
</dbReference>
<organism evidence="2 3">
    <name type="scientific">Eptatretus burgeri</name>
    <name type="common">Inshore hagfish</name>
    <dbReference type="NCBI Taxonomy" id="7764"/>
    <lineage>
        <taxon>Eukaryota</taxon>
        <taxon>Metazoa</taxon>
        <taxon>Chordata</taxon>
        <taxon>Craniata</taxon>
        <taxon>Vertebrata</taxon>
        <taxon>Cyclostomata</taxon>
        <taxon>Myxini</taxon>
        <taxon>Myxiniformes</taxon>
        <taxon>Myxinidae</taxon>
        <taxon>Eptatretinae</taxon>
        <taxon>Eptatretus</taxon>
    </lineage>
</organism>
<evidence type="ECO:0000313" key="3">
    <source>
        <dbReference type="Proteomes" id="UP000694388"/>
    </source>
</evidence>
<keyword evidence="3" id="KW-1185">Reference proteome</keyword>
<proteinExistence type="predicted"/>
<dbReference type="Pfam" id="PF08385">
    <property type="entry name" value="DHC_N1"/>
    <property type="match status" value="1"/>
</dbReference>
<reference evidence="2" key="2">
    <citation type="submission" date="2025-09" db="UniProtKB">
        <authorList>
            <consortium name="Ensembl"/>
        </authorList>
    </citation>
    <scope>IDENTIFICATION</scope>
</reference>
<dbReference type="PANTHER" id="PTHR46532:SF11">
    <property type="entry name" value="DYNEIN AXONEMAL HEAVY CHAIN 12"/>
    <property type="match status" value="1"/>
</dbReference>
<sequence length="692" mass="80189">MLTGLVHGRTLLPVPLLPGNLETYLHGNDEVDQTVLHTIESTIVNWSHQVHTILKKDTSPHLKQGCNQTPCAELQFWQDRCEDFEGVCNQLSAPSVQHMQELLEKTGSSYLMAFKAMGEDVFAALIEARDICLHLKPLRRWLELMERTEFERLHQLIAGLIRIVRLVWEHSMFYKMPARFIVLLQEICNLFIQQAREFLNPDELLKGDAQEGLQRIHVVLSTLSCFHRSYNEECKFLRMNQQRNSWDFSSSLVFDGMRRFQDRVEDVKNILLTTLDMEKLEKVETGGPRGKSWSCQMSEVLQNFHTAFNILADVSDCLDVHNVVLEKDLKEFWLKIEDFDCRLGRILLAAFNDASGLEQATKVLAVFGSLLNRPVLAMEAKHCCFRLLHLFDIEMDAAQAVYAQQLTWEMELRWPLVSRNMPTTAGHIVWAQGLQRRIEHFYSLIAHIYPLCLESEDASEVIFKYKHLFGLLVSYKERLYSQWACSVTKMSQCHLSKPLLQRDTISGFLSINFSFELMTVLRETHYLQALQPDPVPALAQEIYERRETYRLWIAVLSELANGYNDILGTLLTVERPLVQGCLEALEHRLENGLNNITWKSVGVWEYIQDLKQRVQDLQSCLYRSRSNVEVMRTTMGSWLSPVFNRPEGKHESLLSLADREQQLEKWQTLMADTGRTLHMLLKVMDMKLVSHS</sequence>
<dbReference type="GO" id="GO:0045505">
    <property type="term" value="F:dynein intermediate chain binding"/>
    <property type="evidence" value="ECO:0007669"/>
    <property type="project" value="InterPro"/>
</dbReference>
<dbReference type="GO" id="GO:0005858">
    <property type="term" value="C:axonemal dynein complex"/>
    <property type="evidence" value="ECO:0007669"/>
    <property type="project" value="TreeGrafter"/>
</dbReference>
<evidence type="ECO:0000259" key="1">
    <source>
        <dbReference type="PROSITE" id="PS50826"/>
    </source>
</evidence>
<dbReference type="PANTHER" id="PTHR46532">
    <property type="entry name" value="MALE FERTILITY FACTOR KL5"/>
    <property type="match status" value="1"/>
</dbReference>
<evidence type="ECO:0000313" key="2">
    <source>
        <dbReference type="Ensembl" id="ENSEBUP00000016454.1"/>
    </source>
</evidence>
<dbReference type="PROSITE" id="PS50826">
    <property type="entry name" value="RUN"/>
    <property type="match status" value="1"/>
</dbReference>
<dbReference type="InterPro" id="IPR026983">
    <property type="entry name" value="DHC"/>
</dbReference>
<dbReference type="GO" id="GO:0007018">
    <property type="term" value="P:microtubule-based movement"/>
    <property type="evidence" value="ECO:0007669"/>
    <property type="project" value="InterPro"/>
</dbReference>
<dbReference type="InterPro" id="IPR004012">
    <property type="entry name" value="Run_dom"/>
</dbReference>
<feature type="domain" description="RUN" evidence="1">
    <location>
        <begin position="572"/>
        <end position="692"/>
    </location>
</feature>
<dbReference type="InterPro" id="IPR013594">
    <property type="entry name" value="Dynein_heavy_tail"/>
</dbReference>
<protein>
    <recommendedName>
        <fullName evidence="1">RUN domain-containing protein</fullName>
    </recommendedName>
</protein>
<reference evidence="2" key="1">
    <citation type="submission" date="2025-08" db="UniProtKB">
        <authorList>
            <consortium name="Ensembl"/>
        </authorList>
    </citation>
    <scope>IDENTIFICATION</scope>
</reference>
<dbReference type="GO" id="GO:0051959">
    <property type="term" value="F:dynein light intermediate chain binding"/>
    <property type="evidence" value="ECO:0007669"/>
    <property type="project" value="InterPro"/>
</dbReference>
<dbReference type="Proteomes" id="UP000694388">
    <property type="component" value="Unplaced"/>
</dbReference>
<dbReference type="GeneTree" id="ENSGT00940000159717"/>
<dbReference type="AlphaFoldDB" id="A0A8C4QJK0"/>
<dbReference type="OMA" id="MGIEQIF"/>
<name>A0A8C4QJK0_EPTBU</name>